<dbReference type="InterPro" id="IPR029479">
    <property type="entry name" value="Nitroreductase"/>
</dbReference>
<dbReference type="Pfam" id="PF00881">
    <property type="entry name" value="Nitroreductase"/>
    <property type="match status" value="1"/>
</dbReference>
<dbReference type="Gene3D" id="3.40.109.10">
    <property type="entry name" value="NADH Oxidase"/>
    <property type="match status" value="1"/>
</dbReference>
<keyword evidence="3" id="KW-1185">Reference proteome</keyword>
<dbReference type="PANTHER" id="PTHR42741">
    <property type="entry name" value="NITROREDUCTASE FAMILY PROTEIN"/>
    <property type="match status" value="1"/>
</dbReference>
<dbReference type="GO" id="GO:0016491">
    <property type="term" value="F:oxidoreductase activity"/>
    <property type="evidence" value="ECO:0007669"/>
    <property type="project" value="InterPro"/>
</dbReference>
<sequence>MAMISLFKENIDIDPFNYRRIHWEAGMIGQVLYLDAEAHGLRGTGMGCFFDDVTHELIGLTDNTFQDIYHFSVGRPFEDKRITTLPPYSHLKGR</sequence>
<proteinExistence type="predicted"/>
<protein>
    <recommendedName>
        <fullName evidence="1">Nitroreductase domain-containing protein</fullName>
    </recommendedName>
</protein>
<dbReference type="PANTHER" id="PTHR42741:SF3">
    <property type="entry name" value="NITROREDUCTASE FAMILY PROTEIN"/>
    <property type="match status" value="1"/>
</dbReference>
<name>A0A2U3QDS8_9BACT</name>
<accession>A0A2U3QDS8</accession>
<gene>
    <name evidence="2" type="ORF">NBG4_100003</name>
</gene>
<evidence type="ECO:0000259" key="1">
    <source>
        <dbReference type="Pfam" id="PF00881"/>
    </source>
</evidence>
<dbReference type="SUPFAM" id="SSF55469">
    <property type="entry name" value="FMN-dependent nitroreductase-like"/>
    <property type="match status" value="1"/>
</dbReference>
<dbReference type="InterPro" id="IPR000415">
    <property type="entry name" value="Nitroreductase-like"/>
</dbReference>
<organism evidence="2 3">
    <name type="scientific">Candidatus Sulfobium mesophilum</name>
    <dbReference type="NCBI Taxonomy" id="2016548"/>
    <lineage>
        <taxon>Bacteria</taxon>
        <taxon>Pseudomonadati</taxon>
        <taxon>Nitrospirota</taxon>
        <taxon>Nitrospiria</taxon>
        <taxon>Nitrospirales</taxon>
        <taxon>Nitrospiraceae</taxon>
        <taxon>Candidatus Sulfobium</taxon>
    </lineage>
</organism>
<feature type="domain" description="Nitroreductase" evidence="1">
    <location>
        <begin position="15"/>
        <end position="74"/>
    </location>
</feature>
<evidence type="ECO:0000313" key="3">
    <source>
        <dbReference type="Proteomes" id="UP000245125"/>
    </source>
</evidence>
<dbReference type="EMBL" id="OUUY01000002">
    <property type="protein sequence ID" value="SPP99563.1"/>
    <property type="molecule type" value="Genomic_DNA"/>
</dbReference>
<evidence type="ECO:0000313" key="2">
    <source>
        <dbReference type="EMBL" id="SPP99563.1"/>
    </source>
</evidence>
<reference evidence="3" key="1">
    <citation type="submission" date="2018-03" db="EMBL/GenBank/DDBJ databases">
        <authorList>
            <person name="Zecchin S."/>
        </authorList>
    </citation>
    <scope>NUCLEOTIDE SEQUENCE [LARGE SCALE GENOMIC DNA]</scope>
</reference>
<dbReference type="AlphaFoldDB" id="A0A2U3QDS8"/>
<dbReference type="Proteomes" id="UP000245125">
    <property type="component" value="Unassembled WGS sequence"/>
</dbReference>